<dbReference type="GO" id="GO:0004177">
    <property type="term" value="F:aminopeptidase activity"/>
    <property type="evidence" value="ECO:0007669"/>
    <property type="project" value="UniProtKB-KW"/>
</dbReference>
<dbReference type="AlphaFoldDB" id="A0A562V387"/>
<proteinExistence type="predicted"/>
<feature type="domain" description="Peptidase S9 prolyl oligopeptidase catalytic" evidence="2">
    <location>
        <begin position="403"/>
        <end position="612"/>
    </location>
</feature>
<dbReference type="GO" id="GO:0004252">
    <property type="term" value="F:serine-type endopeptidase activity"/>
    <property type="evidence" value="ECO:0007669"/>
    <property type="project" value="TreeGrafter"/>
</dbReference>
<dbReference type="InterPro" id="IPR001375">
    <property type="entry name" value="Peptidase_S9_cat"/>
</dbReference>
<accession>A0A562V387</accession>
<dbReference type="PANTHER" id="PTHR42776:SF27">
    <property type="entry name" value="DIPEPTIDYL PEPTIDASE FAMILY MEMBER 6"/>
    <property type="match status" value="1"/>
</dbReference>
<keyword evidence="3" id="KW-0645">Protease</keyword>
<dbReference type="GO" id="GO:0006508">
    <property type="term" value="P:proteolysis"/>
    <property type="evidence" value="ECO:0007669"/>
    <property type="project" value="InterPro"/>
</dbReference>
<protein>
    <submittedName>
        <fullName evidence="3">Dipeptidyl aminopeptidase/acylaminoacyl peptidase</fullName>
    </submittedName>
</protein>
<dbReference type="SUPFAM" id="SSF53474">
    <property type="entry name" value="alpha/beta-Hydrolases"/>
    <property type="match status" value="1"/>
</dbReference>
<name>A0A562V387_9ACTN</name>
<dbReference type="RefSeq" id="WP_147139331.1">
    <property type="nucleotide sequence ID" value="NZ_BAABIJ010000002.1"/>
</dbReference>
<dbReference type="EMBL" id="VLLL01000006">
    <property type="protein sequence ID" value="TWJ12313.1"/>
    <property type="molecule type" value="Genomic_DNA"/>
</dbReference>
<evidence type="ECO:0000256" key="1">
    <source>
        <dbReference type="ARBA" id="ARBA00022801"/>
    </source>
</evidence>
<keyword evidence="3" id="KW-0031">Aminopeptidase</keyword>
<comment type="caution">
    <text evidence="3">The sequence shown here is derived from an EMBL/GenBank/DDBJ whole genome shotgun (WGS) entry which is preliminary data.</text>
</comment>
<dbReference type="InterPro" id="IPR029058">
    <property type="entry name" value="AB_hydrolase_fold"/>
</dbReference>
<dbReference type="Pfam" id="PF00326">
    <property type="entry name" value="Peptidase_S9"/>
    <property type="match status" value="1"/>
</dbReference>
<gene>
    <name evidence="3" type="ORF">LX16_3069</name>
</gene>
<keyword evidence="4" id="KW-1185">Reference proteome</keyword>
<sequence>MPDSVVNDLLSHTRLLDVSPLPGGGELALISDTGDGARLWRRRLDGSAATVLPTGHGSPGRCVWRPDGRAILLSVDPVGAENYRLTEVDADTGETNWSLAADGVRFEFGTPYGSGTRPYSPDSGYLAYSGNARDPEVFDVLVRDLSTGRSRTVLTGDDRYYPMHWSPDGGRLLIMRLHQNTDHALYVHDVESGRNRRITPPGRAKWLPGGWSADGTAVFVSTDHGRDLLGLARLDVTSGDVTWLHRPEHEVVAVAVSPSGGRLAWGVTVAGRTEIYTATADGRDVRRLDHAPSGMACEELGLGGGALAFVDEDRVSARISDPTRPPEAYLLGTLDDTVERLTDCARNPSAPNLVEPEVVEYPGHEGLPVEAFVYRPHGAHAGRPAPVAVLIHGGPEHRHAAEFDPLVQALLHAGIGVLAPNVRGSTGYGSAFQRLVYRDWAGGDVEDVERGVAYLGTRDWVDTDRLGVCGGSYGGLSTLACLVRSPETWRCAVDLFGPSDLVVDATLVPPYWRARVKDWIGDVDDPADRERLRLASPLTHADRIAAPLLVVQGARDARVARRHSDVLVDRLRERGHEVEYMLLLDEGHGFQSRENEREVITAWVDWMVRHLKPDTVEAT</sequence>
<evidence type="ECO:0000259" key="2">
    <source>
        <dbReference type="Pfam" id="PF00326"/>
    </source>
</evidence>
<dbReference type="InterPro" id="IPR011042">
    <property type="entry name" value="6-blade_b-propeller_TolB-like"/>
</dbReference>
<organism evidence="3 4">
    <name type="scientific">Stackebrandtia albiflava</name>
    <dbReference type="NCBI Taxonomy" id="406432"/>
    <lineage>
        <taxon>Bacteria</taxon>
        <taxon>Bacillati</taxon>
        <taxon>Actinomycetota</taxon>
        <taxon>Actinomycetes</taxon>
        <taxon>Glycomycetales</taxon>
        <taxon>Glycomycetaceae</taxon>
        <taxon>Stackebrandtia</taxon>
    </lineage>
</organism>
<evidence type="ECO:0000313" key="4">
    <source>
        <dbReference type="Proteomes" id="UP000321617"/>
    </source>
</evidence>
<dbReference type="OrthoDB" id="128799at2"/>
<dbReference type="SUPFAM" id="SSF69304">
    <property type="entry name" value="Tricorn protease N-terminal domain"/>
    <property type="match status" value="1"/>
</dbReference>
<keyword evidence="1" id="KW-0378">Hydrolase</keyword>
<dbReference type="Gene3D" id="3.40.50.1820">
    <property type="entry name" value="alpha/beta hydrolase"/>
    <property type="match status" value="1"/>
</dbReference>
<dbReference type="Proteomes" id="UP000321617">
    <property type="component" value="Unassembled WGS sequence"/>
</dbReference>
<dbReference type="PANTHER" id="PTHR42776">
    <property type="entry name" value="SERINE PEPTIDASE S9 FAMILY MEMBER"/>
    <property type="match status" value="1"/>
</dbReference>
<dbReference type="Gene3D" id="2.120.10.30">
    <property type="entry name" value="TolB, C-terminal domain"/>
    <property type="match status" value="2"/>
</dbReference>
<evidence type="ECO:0000313" key="3">
    <source>
        <dbReference type="EMBL" id="TWJ12313.1"/>
    </source>
</evidence>
<reference evidence="3 4" key="1">
    <citation type="journal article" date="2013" name="Stand. Genomic Sci.">
        <title>Genomic Encyclopedia of Type Strains, Phase I: The one thousand microbial genomes (KMG-I) project.</title>
        <authorList>
            <person name="Kyrpides N.C."/>
            <person name="Woyke T."/>
            <person name="Eisen J.A."/>
            <person name="Garrity G."/>
            <person name="Lilburn T.G."/>
            <person name="Beck B.J."/>
            <person name="Whitman W.B."/>
            <person name="Hugenholtz P."/>
            <person name="Klenk H.P."/>
        </authorList>
    </citation>
    <scope>NUCLEOTIDE SEQUENCE [LARGE SCALE GENOMIC DNA]</scope>
    <source>
        <strain evidence="3 4">DSM 45044</strain>
    </source>
</reference>